<dbReference type="EMBL" id="JACBKZ010000008">
    <property type="protein sequence ID" value="KAF5943507.1"/>
    <property type="molecule type" value="Genomic_DNA"/>
</dbReference>
<organism evidence="2 3">
    <name type="scientific">Camellia sinensis</name>
    <name type="common">Tea plant</name>
    <name type="synonym">Thea sinensis</name>
    <dbReference type="NCBI Taxonomy" id="4442"/>
    <lineage>
        <taxon>Eukaryota</taxon>
        <taxon>Viridiplantae</taxon>
        <taxon>Streptophyta</taxon>
        <taxon>Embryophyta</taxon>
        <taxon>Tracheophyta</taxon>
        <taxon>Spermatophyta</taxon>
        <taxon>Magnoliopsida</taxon>
        <taxon>eudicotyledons</taxon>
        <taxon>Gunneridae</taxon>
        <taxon>Pentapetalae</taxon>
        <taxon>asterids</taxon>
        <taxon>Ericales</taxon>
        <taxon>Theaceae</taxon>
        <taxon>Camellia</taxon>
    </lineage>
</organism>
<feature type="compositionally biased region" description="Low complexity" evidence="1">
    <location>
        <begin position="18"/>
        <end position="30"/>
    </location>
</feature>
<reference evidence="2 3" key="2">
    <citation type="submission" date="2020-07" db="EMBL/GenBank/DDBJ databases">
        <title>Genome assembly of wild tea tree DASZ reveals pedigree and selection history of tea varieties.</title>
        <authorList>
            <person name="Zhang W."/>
        </authorList>
    </citation>
    <scope>NUCLEOTIDE SEQUENCE [LARGE SCALE GENOMIC DNA]</scope>
    <source>
        <strain evidence="3">cv. G240</strain>
        <tissue evidence="2">Leaf</tissue>
    </source>
</reference>
<evidence type="ECO:0000313" key="3">
    <source>
        <dbReference type="Proteomes" id="UP000593564"/>
    </source>
</evidence>
<protein>
    <submittedName>
        <fullName evidence="2">Uncharacterized protein</fullName>
    </submittedName>
</protein>
<gene>
    <name evidence="2" type="ORF">HYC85_017584</name>
</gene>
<feature type="compositionally biased region" description="Polar residues" evidence="1">
    <location>
        <begin position="42"/>
        <end position="59"/>
    </location>
</feature>
<accession>A0A7J7GSS8</accession>
<evidence type="ECO:0000313" key="2">
    <source>
        <dbReference type="EMBL" id="KAF5943507.1"/>
    </source>
</evidence>
<reference evidence="3" key="1">
    <citation type="journal article" date="2020" name="Nat. Commun.">
        <title>Genome assembly of wild tea tree DASZ reveals pedigree and selection history of tea varieties.</title>
        <authorList>
            <person name="Zhang W."/>
            <person name="Zhang Y."/>
            <person name="Qiu H."/>
            <person name="Guo Y."/>
            <person name="Wan H."/>
            <person name="Zhang X."/>
            <person name="Scossa F."/>
            <person name="Alseekh S."/>
            <person name="Zhang Q."/>
            <person name="Wang P."/>
            <person name="Xu L."/>
            <person name="Schmidt M.H."/>
            <person name="Jia X."/>
            <person name="Li D."/>
            <person name="Zhu A."/>
            <person name="Guo F."/>
            <person name="Chen W."/>
            <person name="Ni D."/>
            <person name="Usadel B."/>
            <person name="Fernie A.R."/>
            <person name="Wen W."/>
        </authorList>
    </citation>
    <scope>NUCLEOTIDE SEQUENCE [LARGE SCALE GENOMIC DNA]</scope>
    <source>
        <strain evidence="3">cv. G240</strain>
    </source>
</reference>
<keyword evidence="3" id="KW-1185">Reference proteome</keyword>
<name>A0A7J7GSS8_CAMSI</name>
<dbReference type="AlphaFoldDB" id="A0A7J7GSS8"/>
<feature type="region of interest" description="Disordered" evidence="1">
    <location>
        <begin position="16"/>
        <end position="59"/>
    </location>
</feature>
<evidence type="ECO:0000256" key="1">
    <source>
        <dbReference type="SAM" id="MobiDB-lite"/>
    </source>
</evidence>
<sequence length="114" mass="11914">MSKLIPSTLALIAVQRQTATSKSTKPASTAQHWLEGGEPMTRLTTPPRRSTQAPSFNVSIGQKGFTGGAAGGGLVGMHAGGGLLGMHGIQAWENVDKKRREKMKMPTVEAAMAG</sequence>
<proteinExistence type="predicted"/>
<comment type="caution">
    <text evidence="2">The sequence shown here is derived from an EMBL/GenBank/DDBJ whole genome shotgun (WGS) entry which is preliminary data.</text>
</comment>
<dbReference type="Proteomes" id="UP000593564">
    <property type="component" value="Unassembled WGS sequence"/>
</dbReference>